<evidence type="ECO:0000259" key="2">
    <source>
        <dbReference type="Pfam" id="PF05532"/>
    </source>
</evidence>
<dbReference type="PANTHER" id="PTHR34977">
    <property type="entry name" value="UPF0337 PROTEIN YJBJ"/>
    <property type="match status" value="1"/>
</dbReference>
<dbReference type="RefSeq" id="WP_062620743.1">
    <property type="nucleotide sequence ID" value="NZ_JRWG01000003.1"/>
</dbReference>
<accession>A0A137RI98</accession>
<dbReference type="Pfam" id="PF05532">
    <property type="entry name" value="CsbD"/>
    <property type="match status" value="1"/>
</dbReference>
<dbReference type="AlphaFoldDB" id="A0A137RI98"/>
<dbReference type="Proteomes" id="UP000070138">
    <property type="component" value="Unassembled WGS sequence"/>
</dbReference>
<sequence>MNEDQFKGKWNQVKGKFKQEYADLTDDDLMYAEGKSDELLGRLQEKTGESKEKLKEKIDKW</sequence>
<proteinExistence type="inferred from homology"/>
<dbReference type="OrthoDB" id="9796058at2"/>
<reference evidence="4" key="1">
    <citation type="submission" date="2014-10" db="EMBL/GenBank/DDBJ databases">
        <title>Genome sequencing of Vitellibacter sp. D-24.</title>
        <authorList>
            <person name="Thevarajoo S."/>
            <person name="Selvaratnam C."/>
            <person name="Goh K.M."/>
            <person name="Chong C.S."/>
        </authorList>
    </citation>
    <scope>NUCLEOTIDE SEQUENCE [LARGE SCALE GENOMIC DNA]</scope>
    <source>
        <strain evidence="4">D-24</strain>
    </source>
</reference>
<evidence type="ECO:0000256" key="1">
    <source>
        <dbReference type="ARBA" id="ARBA00009129"/>
    </source>
</evidence>
<dbReference type="EMBL" id="JRWG01000003">
    <property type="protein sequence ID" value="KXN99908.1"/>
    <property type="molecule type" value="Genomic_DNA"/>
</dbReference>
<dbReference type="InterPro" id="IPR050423">
    <property type="entry name" value="UPF0337_stress_rsp"/>
</dbReference>
<comment type="caution">
    <text evidence="3">The sequence shown here is derived from an EMBL/GenBank/DDBJ whole genome shotgun (WGS) entry which is preliminary data.</text>
</comment>
<keyword evidence="4" id="KW-1185">Reference proteome</keyword>
<dbReference type="Gene3D" id="1.10.1470.10">
    <property type="entry name" value="YjbJ"/>
    <property type="match status" value="1"/>
</dbReference>
<gene>
    <name evidence="3" type="ORF">LS48_05350</name>
</gene>
<organism evidence="3 4">
    <name type="scientific">Aequorivita aquimaris</name>
    <dbReference type="NCBI Taxonomy" id="1548749"/>
    <lineage>
        <taxon>Bacteria</taxon>
        <taxon>Pseudomonadati</taxon>
        <taxon>Bacteroidota</taxon>
        <taxon>Flavobacteriia</taxon>
        <taxon>Flavobacteriales</taxon>
        <taxon>Flavobacteriaceae</taxon>
        <taxon>Aequorivita</taxon>
    </lineage>
</organism>
<feature type="domain" description="CsbD-like" evidence="2">
    <location>
        <begin position="4"/>
        <end position="55"/>
    </location>
</feature>
<dbReference type="SUPFAM" id="SSF69047">
    <property type="entry name" value="Hypothetical protein YjbJ"/>
    <property type="match status" value="1"/>
</dbReference>
<evidence type="ECO:0000313" key="3">
    <source>
        <dbReference type="EMBL" id="KXN99908.1"/>
    </source>
</evidence>
<dbReference type="PANTHER" id="PTHR34977:SF1">
    <property type="entry name" value="UPF0337 PROTEIN YJBJ"/>
    <property type="match status" value="1"/>
</dbReference>
<comment type="similarity">
    <text evidence="1">Belongs to the UPF0337 (CsbD) family.</text>
</comment>
<dbReference type="InterPro" id="IPR036629">
    <property type="entry name" value="YjbJ_sf"/>
</dbReference>
<evidence type="ECO:0000313" key="4">
    <source>
        <dbReference type="Proteomes" id="UP000070138"/>
    </source>
</evidence>
<dbReference type="PIRSF" id="PIRSF039008">
    <property type="entry name" value="YjbJ"/>
    <property type="match status" value="1"/>
</dbReference>
<name>A0A137RI98_9FLAO</name>
<dbReference type="PATRIC" id="fig|1548749.3.peg.1127"/>
<dbReference type="InterPro" id="IPR008462">
    <property type="entry name" value="CsbD"/>
</dbReference>
<reference evidence="3 4" key="2">
    <citation type="journal article" date="2016" name="Int. J. Syst. Evol. Microbiol.">
        <title>Vitellibacter aquimaris sp. nov., a marine bacterium isolated from seawater.</title>
        <authorList>
            <person name="Thevarajoo S."/>
            <person name="Selvaratnam C."/>
            <person name="Goh K.M."/>
            <person name="Hong K.W."/>
            <person name="Chan X.Y."/>
            <person name="Chan K.G."/>
            <person name="Chong C.S."/>
        </authorList>
    </citation>
    <scope>NUCLEOTIDE SEQUENCE [LARGE SCALE GENOMIC DNA]</scope>
    <source>
        <strain evidence="3 4">D-24</strain>
    </source>
</reference>
<dbReference type="STRING" id="1548749.LS48_05350"/>
<dbReference type="InterPro" id="IPR026042">
    <property type="entry name" value="YjbJ"/>
</dbReference>
<protein>
    <submittedName>
        <fullName evidence="3">General stress protein CsbD</fullName>
    </submittedName>
</protein>